<protein>
    <recommendedName>
        <fullName evidence="4">Secreted protein</fullName>
    </recommendedName>
</protein>
<evidence type="ECO:0000256" key="1">
    <source>
        <dbReference type="SAM" id="SignalP"/>
    </source>
</evidence>
<reference evidence="3" key="1">
    <citation type="journal article" date="2017" name="Genome Biol.">
        <title>Comparative genomics reveals high biological diversity and specific adaptations in the industrially and medically important fungal genus Aspergillus.</title>
        <authorList>
            <person name="de Vries R.P."/>
            <person name="Riley R."/>
            <person name="Wiebenga A."/>
            <person name="Aguilar-Osorio G."/>
            <person name="Amillis S."/>
            <person name="Uchima C.A."/>
            <person name="Anderluh G."/>
            <person name="Asadollahi M."/>
            <person name="Askin M."/>
            <person name="Barry K."/>
            <person name="Battaglia E."/>
            <person name="Bayram O."/>
            <person name="Benocci T."/>
            <person name="Braus-Stromeyer S.A."/>
            <person name="Caldana C."/>
            <person name="Canovas D."/>
            <person name="Cerqueira G.C."/>
            <person name="Chen F."/>
            <person name="Chen W."/>
            <person name="Choi C."/>
            <person name="Clum A."/>
            <person name="Dos Santos R.A."/>
            <person name="Damasio A.R."/>
            <person name="Diallinas G."/>
            <person name="Emri T."/>
            <person name="Fekete E."/>
            <person name="Flipphi M."/>
            <person name="Freyberg S."/>
            <person name="Gallo A."/>
            <person name="Gournas C."/>
            <person name="Habgood R."/>
            <person name="Hainaut M."/>
            <person name="Harispe M.L."/>
            <person name="Henrissat B."/>
            <person name="Hilden K.S."/>
            <person name="Hope R."/>
            <person name="Hossain A."/>
            <person name="Karabika E."/>
            <person name="Karaffa L."/>
            <person name="Karanyi Z."/>
            <person name="Krasevec N."/>
            <person name="Kuo A."/>
            <person name="Kusch H."/>
            <person name="LaButti K."/>
            <person name="Lagendijk E.L."/>
            <person name="Lapidus A."/>
            <person name="Levasseur A."/>
            <person name="Lindquist E."/>
            <person name="Lipzen A."/>
            <person name="Logrieco A.F."/>
            <person name="MacCabe A."/>
            <person name="Maekelae M.R."/>
            <person name="Malavazi I."/>
            <person name="Melin P."/>
            <person name="Meyer V."/>
            <person name="Mielnichuk N."/>
            <person name="Miskei M."/>
            <person name="Molnar A.P."/>
            <person name="Mule G."/>
            <person name="Ngan C.Y."/>
            <person name="Orejas M."/>
            <person name="Orosz E."/>
            <person name="Ouedraogo J.P."/>
            <person name="Overkamp K.M."/>
            <person name="Park H.-S."/>
            <person name="Perrone G."/>
            <person name="Piumi F."/>
            <person name="Punt P.J."/>
            <person name="Ram A.F."/>
            <person name="Ramon A."/>
            <person name="Rauscher S."/>
            <person name="Record E."/>
            <person name="Riano-Pachon D.M."/>
            <person name="Robert V."/>
            <person name="Roehrig J."/>
            <person name="Ruller R."/>
            <person name="Salamov A."/>
            <person name="Salih N.S."/>
            <person name="Samson R.A."/>
            <person name="Sandor E."/>
            <person name="Sanguinetti M."/>
            <person name="Schuetze T."/>
            <person name="Sepcic K."/>
            <person name="Shelest E."/>
            <person name="Sherlock G."/>
            <person name="Sophianopoulou V."/>
            <person name="Squina F.M."/>
            <person name="Sun H."/>
            <person name="Susca A."/>
            <person name="Todd R.B."/>
            <person name="Tsang A."/>
            <person name="Unkles S.E."/>
            <person name="van de Wiele N."/>
            <person name="van Rossen-Uffink D."/>
            <person name="Oliveira J.V."/>
            <person name="Vesth T.C."/>
            <person name="Visser J."/>
            <person name="Yu J.-H."/>
            <person name="Zhou M."/>
            <person name="Andersen M.R."/>
            <person name="Archer D.B."/>
            <person name="Baker S.E."/>
            <person name="Benoit I."/>
            <person name="Brakhage A.A."/>
            <person name="Braus G.H."/>
            <person name="Fischer R."/>
            <person name="Frisvad J.C."/>
            <person name="Goldman G.H."/>
            <person name="Houbraken J."/>
            <person name="Oakley B."/>
            <person name="Pocsi I."/>
            <person name="Scazzocchio C."/>
            <person name="Seiboth B."/>
            <person name="vanKuyk P.A."/>
            <person name="Wortman J."/>
            <person name="Dyer P.S."/>
            <person name="Grigoriev I.V."/>
        </authorList>
    </citation>
    <scope>NUCLEOTIDE SEQUENCE [LARGE SCALE GENOMIC DNA]</scope>
    <source>
        <strain evidence="3">CBS 106.47</strain>
    </source>
</reference>
<name>A0A1M3TGZ0_ASPLC</name>
<dbReference type="AlphaFoldDB" id="A0A1M3TGZ0"/>
<gene>
    <name evidence="2" type="ORF">ASPFODRAFT_634969</name>
</gene>
<dbReference type="Proteomes" id="UP000184063">
    <property type="component" value="Unassembled WGS sequence"/>
</dbReference>
<sequence>MLPANRFLLLVVVLSALRLSLFAPECIVLHKTLGIIEANRLFPAFVPEHSRCQPYRIRVRQRIVLMRSTGTNSLCSLLCLYLVYLYTIHWNSCSFDKMWKQRFCLQQLQATDSTREVFSSLVDVTQTT</sequence>
<evidence type="ECO:0008006" key="4">
    <source>
        <dbReference type="Google" id="ProtNLM"/>
    </source>
</evidence>
<evidence type="ECO:0000313" key="2">
    <source>
        <dbReference type="EMBL" id="OJZ86031.1"/>
    </source>
</evidence>
<evidence type="ECO:0000313" key="3">
    <source>
        <dbReference type="Proteomes" id="UP000184063"/>
    </source>
</evidence>
<accession>A0A1M3TGZ0</accession>
<dbReference type="EMBL" id="KV878242">
    <property type="protein sequence ID" value="OJZ86031.1"/>
    <property type="molecule type" value="Genomic_DNA"/>
</dbReference>
<dbReference type="VEuPathDB" id="FungiDB:ASPFODRAFT_634969"/>
<feature type="chain" id="PRO_5013358999" description="Secreted protein" evidence="1">
    <location>
        <begin position="23"/>
        <end position="128"/>
    </location>
</feature>
<feature type="signal peptide" evidence="1">
    <location>
        <begin position="1"/>
        <end position="22"/>
    </location>
</feature>
<proteinExistence type="predicted"/>
<keyword evidence="1" id="KW-0732">Signal</keyword>
<organism evidence="2 3">
    <name type="scientific">Aspergillus luchuensis (strain CBS 106.47)</name>
    <dbReference type="NCBI Taxonomy" id="1137211"/>
    <lineage>
        <taxon>Eukaryota</taxon>
        <taxon>Fungi</taxon>
        <taxon>Dikarya</taxon>
        <taxon>Ascomycota</taxon>
        <taxon>Pezizomycotina</taxon>
        <taxon>Eurotiomycetes</taxon>
        <taxon>Eurotiomycetidae</taxon>
        <taxon>Eurotiales</taxon>
        <taxon>Aspergillaceae</taxon>
        <taxon>Aspergillus</taxon>
        <taxon>Aspergillus subgen. Circumdati</taxon>
    </lineage>
</organism>